<keyword evidence="11" id="KW-1185">Reference proteome</keyword>
<sequence>MKNNITKFLVTGMLLLINFTGWAQEKFLKGQIQDLQGTAISHATVTLVGATNQVSYKSSVADEQGVYKWDNIKPGNYYIEAKSIGYETLRTEVLQLNDKSISLPTVQLKAAATKLAEVAIQGKKPLIQRKADMLVVNVEDSPLAAGSNALEILKQAPGVSVDNNENINLMGQAGVNVLINGKQTYLSAEQLNTLLKTTDGNAIKSVEIITSPSSKYDATGTAGIINIVLKKNKISGTNGTFNVTAAKSLKYRGNSSVSLNHKSEKTSYFMNYSFDKYNAKHDLSFIRNIPKASGNNTIFNAVSDRNPDEHTHSFRAGADHNTSERNTIGFVVGGSFNKEKNYNSTLTNIFTKPSALDSTTNSVSDFRGSFNNITVNLNDQFNIDSNGRKLNVDLDYNRYKNTRHTDYNNSTFLPNNSLLGAPELLYSDMPTTIAIYVGKIDYTHPLSKKSKLEGGLKYAVVNTDNNLSFFEKVADSWEDIVNRTNHFVYKEKVAAAYASYSNQLGKWGINAGLRTEYTFSKGTNLTINNTVKRNYIDLFPTASVNFTPTEKHAFSIAYSKRIGRPDYTNLNPFESYIDKYTVQRGNPYLNPQYTNAYDFNYTLDQRYNFSLGYKKTNNEISETMGQDNLTNLTWITKANMATTQIAYLDFSAPINFTKKYSAFINATGVYVHFNGLLSGERYNSGSTLLQGQFNQNYKITDATAVHVNVRYNSAMRYSIYELHSKYAVDLGASHTFKDKRSTLKLGVSDIFKTYTNNLEVNFGDIKSDIKQYYDSRMLRLTYTYKFGNLSIKVKNKNASSEETNRVSK</sequence>
<dbReference type="Proteomes" id="UP000679691">
    <property type="component" value="Unassembled WGS sequence"/>
</dbReference>
<dbReference type="InterPro" id="IPR037066">
    <property type="entry name" value="Plug_dom_sf"/>
</dbReference>
<comment type="caution">
    <text evidence="10">The sequence shown here is derived from an EMBL/GenBank/DDBJ whole genome shotgun (WGS) entry which is preliminary data.</text>
</comment>
<evidence type="ECO:0000313" key="10">
    <source>
        <dbReference type="EMBL" id="MBP3942178.1"/>
    </source>
</evidence>
<dbReference type="InterPro" id="IPR036942">
    <property type="entry name" value="Beta-barrel_TonB_sf"/>
</dbReference>
<evidence type="ECO:0000256" key="3">
    <source>
        <dbReference type="ARBA" id="ARBA00022452"/>
    </source>
</evidence>
<evidence type="ECO:0000259" key="8">
    <source>
        <dbReference type="Pfam" id="PF07715"/>
    </source>
</evidence>
<keyword evidence="2 7" id="KW-0813">Transport</keyword>
<dbReference type="InterPro" id="IPR008969">
    <property type="entry name" value="CarboxyPept-like_regulatory"/>
</dbReference>
<dbReference type="SUPFAM" id="SSF49464">
    <property type="entry name" value="Carboxypeptidase regulatory domain-like"/>
    <property type="match status" value="1"/>
</dbReference>
<dbReference type="PROSITE" id="PS52016">
    <property type="entry name" value="TONB_DEPENDENT_REC_3"/>
    <property type="match status" value="1"/>
</dbReference>
<dbReference type="Gene3D" id="2.40.170.20">
    <property type="entry name" value="TonB-dependent receptor, beta-barrel domain"/>
    <property type="match status" value="1"/>
</dbReference>
<dbReference type="Pfam" id="PF14905">
    <property type="entry name" value="OMP_b-brl_3"/>
    <property type="match status" value="1"/>
</dbReference>
<dbReference type="InterPro" id="IPR012910">
    <property type="entry name" value="Plug_dom"/>
</dbReference>
<organism evidence="10 11">
    <name type="scientific">Rhinopithecimicrobium faecis</name>
    <dbReference type="NCBI Taxonomy" id="2820698"/>
    <lineage>
        <taxon>Bacteria</taxon>
        <taxon>Pseudomonadati</taxon>
        <taxon>Bacteroidota</taxon>
        <taxon>Sphingobacteriia</taxon>
        <taxon>Sphingobacteriales</taxon>
        <taxon>Sphingobacteriaceae</taxon>
        <taxon>Rhinopithecimicrobium</taxon>
    </lineage>
</organism>
<feature type="domain" description="Outer membrane protein beta-barrel" evidence="9">
    <location>
        <begin position="382"/>
        <end position="784"/>
    </location>
</feature>
<evidence type="ECO:0000256" key="7">
    <source>
        <dbReference type="PROSITE-ProRule" id="PRU01360"/>
    </source>
</evidence>
<keyword evidence="4 7" id="KW-0812">Transmembrane</keyword>
<accession>A0A8T4H9Z9</accession>
<dbReference type="GO" id="GO:0009279">
    <property type="term" value="C:cell outer membrane"/>
    <property type="evidence" value="ECO:0007669"/>
    <property type="project" value="UniProtKB-SubCell"/>
</dbReference>
<evidence type="ECO:0000256" key="4">
    <source>
        <dbReference type="ARBA" id="ARBA00022692"/>
    </source>
</evidence>
<keyword evidence="3 7" id="KW-1134">Transmembrane beta strand</keyword>
<dbReference type="Gene3D" id="2.60.40.1120">
    <property type="entry name" value="Carboxypeptidase-like, regulatory domain"/>
    <property type="match status" value="1"/>
</dbReference>
<gene>
    <name evidence="10" type="ORF">J5U18_01125</name>
</gene>
<evidence type="ECO:0000256" key="5">
    <source>
        <dbReference type="ARBA" id="ARBA00023136"/>
    </source>
</evidence>
<dbReference type="RefSeq" id="WP_353545659.1">
    <property type="nucleotide sequence ID" value="NZ_JAGKSB010000001.1"/>
</dbReference>
<keyword evidence="6 7" id="KW-0998">Cell outer membrane</keyword>
<evidence type="ECO:0000313" key="11">
    <source>
        <dbReference type="Proteomes" id="UP000679691"/>
    </source>
</evidence>
<evidence type="ECO:0000256" key="1">
    <source>
        <dbReference type="ARBA" id="ARBA00004571"/>
    </source>
</evidence>
<reference evidence="10" key="1">
    <citation type="submission" date="2021-03" db="EMBL/GenBank/DDBJ databases">
        <authorList>
            <person name="Lu T."/>
            <person name="Wang Q."/>
            <person name="Han X."/>
        </authorList>
    </citation>
    <scope>NUCLEOTIDE SEQUENCE</scope>
    <source>
        <strain evidence="10">WQ 2009</strain>
    </source>
</reference>
<dbReference type="Pfam" id="PF07715">
    <property type="entry name" value="Plug"/>
    <property type="match status" value="1"/>
</dbReference>
<dbReference type="Pfam" id="PF13620">
    <property type="entry name" value="CarboxypepD_reg"/>
    <property type="match status" value="1"/>
</dbReference>
<comment type="similarity">
    <text evidence="7">Belongs to the TonB-dependent receptor family.</text>
</comment>
<feature type="domain" description="TonB-dependent receptor plug" evidence="8">
    <location>
        <begin position="135"/>
        <end position="224"/>
    </location>
</feature>
<dbReference type="EMBL" id="JAGKSB010000001">
    <property type="protein sequence ID" value="MBP3942178.1"/>
    <property type="molecule type" value="Genomic_DNA"/>
</dbReference>
<protein>
    <submittedName>
        <fullName evidence="10">TonB-dependent receptor</fullName>
    </submittedName>
</protein>
<keyword evidence="10" id="KW-0675">Receptor</keyword>
<evidence type="ECO:0000259" key="9">
    <source>
        <dbReference type="Pfam" id="PF14905"/>
    </source>
</evidence>
<dbReference type="AlphaFoldDB" id="A0A8T4H9Z9"/>
<dbReference type="InterPro" id="IPR039426">
    <property type="entry name" value="TonB-dep_rcpt-like"/>
</dbReference>
<keyword evidence="5 7" id="KW-0472">Membrane</keyword>
<comment type="subcellular location">
    <subcellularLocation>
        <location evidence="1 7">Cell outer membrane</location>
        <topology evidence="1 7">Multi-pass membrane protein</topology>
    </subcellularLocation>
</comment>
<dbReference type="SUPFAM" id="SSF56935">
    <property type="entry name" value="Porins"/>
    <property type="match status" value="1"/>
</dbReference>
<evidence type="ECO:0000256" key="6">
    <source>
        <dbReference type="ARBA" id="ARBA00023237"/>
    </source>
</evidence>
<name>A0A8T4H9Z9_9SPHI</name>
<dbReference type="PANTHER" id="PTHR40980">
    <property type="entry name" value="PLUG DOMAIN-CONTAINING PROTEIN"/>
    <property type="match status" value="1"/>
</dbReference>
<dbReference type="Gene3D" id="2.170.130.10">
    <property type="entry name" value="TonB-dependent receptor, plug domain"/>
    <property type="match status" value="1"/>
</dbReference>
<proteinExistence type="inferred from homology"/>
<dbReference type="InterPro" id="IPR041700">
    <property type="entry name" value="OMP_b-brl_3"/>
</dbReference>
<evidence type="ECO:0000256" key="2">
    <source>
        <dbReference type="ARBA" id="ARBA00022448"/>
    </source>
</evidence>
<dbReference type="PANTHER" id="PTHR40980:SF4">
    <property type="entry name" value="TONB-DEPENDENT RECEPTOR-LIKE BETA-BARREL DOMAIN-CONTAINING PROTEIN"/>
    <property type="match status" value="1"/>
</dbReference>